<evidence type="ECO:0000256" key="1">
    <source>
        <dbReference type="SAM" id="Coils"/>
    </source>
</evidence>
<feature type="compositionally biased region" description="Polar residues" evidence="2">
    <location>
        <begin position="41"/>
        <end position="53"/>
    </location>
</feature>
<dbReference type="STRING" id="763407.A0A167L0U6"/>
<dbReference type="GO" id="GO:0006406">
    <property type="term" value="P:mRNA export from nucleus"/>
    <property type="evidence" value="ECO:0007669"/>
    <property type="project" value="TreeGrafter"/>
</dbReference>
<dbReference type="EMBL" id="KV440992">
    <property type="protein sequence ID" value="OAD69328.1"/>
    <property type="molecule type" value="Genomic_DNA"/>
</dbReference>
<organism evidence="4 5">
    <name type="scientific">Phycomyces blakesleeanus (strain ATCC 8743b / DSM 1359 / FGSC 10004 / NBRC 33097 / NRRL 1555)</name>
    <dbReference type="NCBI Taxonomy" id="763407"/>
    <lineage>
        <taxon>Eukaryota</taxon>
        <taxon>Fungi</taxon>
        <taxon>Fungi incertae sedis</taxon>
        <taxon>Mucoromycota</taxon>
        <taxon>Mucoromycotina</taxon>
        <taxon>Mucoromycetes</taxon>
        <taxon>Mucorales</taxon>
        <taxon>Phycomycetaceae</taxon>
        <taxon>Phycomyces</taxon>
    </lineage>
</organism>
<keyword evidence="5" id="KW-1185">Reference proteome</keyword>
<dbReference type="Proteomes" id="UP000077315">
    <property type="component" value="Unassembled WGS sequence"/>
</dbReference>
<dbReference type="PANTHER" id="PTHR12436">
    <property type="entry name" value="80 KDA MCM3-ASSOCIATED PROTEIN"/>
    <property type="match status" value="1"/>
</dbReference>
<dbReference type="Gene3D" id="1.25.40.990">
    <property type="match status" value="1"/>
</dbReference>
<feature type="compositionally biased region" description="Low complexity" evidence="2">
    <location>
        <begin position="20"/>
        <end position="40"/>
    </location>
</feature>
<sequence length="1008" mass="116579">MLQHPQQPRTATRGRGRGRGSSSPNNRNSPRNNPNGQNSQTQRNPQHDVTNSRGYKVWERNAPKDELPIFEANNNFGAPPPALSGNTVTAADRAKRFGTTSKGALYDELKHNRILERKQAIENNLIADPNIPRRLEDAIEFRGTCQTMCPEFELVEREYQNGLDSIEMDEDGHADPYKTVKAYRRSAAGNDQPLPSDVRPPPVLKETLDYLVDNVLSEYPLVKCHAFLRDRTRSIRQDFTLQNIRDITAVQVHERIARFHILCLHEMCELEEEKFSEQQETEQLRKVLLSLTEFYDDLRDEGIETPNEAEFRAYYIITHLRDNDITRQAMALPPHIFLDFHVKRALQFYGLAQRNNEIGESSSRRNKPANIEACQNYYSKFFKLIAAPDTPFLMSCLLEWHFPEVRKGALKAMNKAYLIANPGVEAEYVRQVLAYDTVKQLIEEVELYGLQIDMSLGQPTIRFGQKYHADTKSFFFAEPLSTPRPRRSMMLVEPKKSGISFRDIVNGTTSSMENNPMMQAQLQNSQLERAHSMAAINQAKRAAMEAQIKHAQLKLHQEKQAYTKAIAQAEIQAKLQAELKAKEIAAQKKAAEIQRTIEEHRRQEEIKATLKEEARIAEESRRREEEEMTMRAALAAEEERRRAEKAAAEAAEQERLRQEEQERAIARMHRQALISQLSNRWMNQLMSTVIRQASFELTSKAIQRVKNLQKKLKPWIQRARSRVEKRDEVAIARNKRWHFNMYKAGVKPWEAGNANVKGRASNILLEASVISRKAQETIKAEETALAKASWPYNGPNEAIWETENFAERIYPIIKAPMCEFEPRREDNSAKSEWQLWIHLANRQEQSAQWIQKKFGLDEEFSRRTERYKEFNITTRSITPNDNIYRKAVNELGAVIFSLSEMKRLGIDDCENNAYWTQERNRLHEFLDLLCRYNPGIQVPIVFAYWPTTKTLEDSLNNIPRKLGVLNTSVISDFKIMIMSPMTIVDRLEEEVDWLAKNMVINQPILSTL</sequence>
<dbReference type="AlphaFoldDB" id="A0A167L0U6"/>
<feature type="coiled-coil region" evidence="1">
    <location>
        <begin position="536"/>
        <end position="671"/>
    </location>
</feature>
<feature type="compositionally biased region" description="Polar residues" evidence="2">
    <location>
        <begin position="1"/>
        <end position="10"/>
    </location>
</feature>
<feature type="region of interest" description="Disordered" evidence="2">
    <location>
        <begin position="1"/>
        <end position="53"/>
    </location>
</feature>
<keyword evidence="1" id="KW-0175">Coiled coil</keyword>
<evidence type="ECO:0000256" key="2">
    <source>
        <dbReference type="SAM" id="MobiDB-lite"/>
    </source>
</evidence>
<dbReference type="GeneID" id="29000412"/>
<proteinExistence type="predicted"/>
<dbReference type="InParanoid" id="A0A167L0U6"/>
<accession>A0A167L0U6</accession>
<dbReference type="PANTHER" id="PTHR12436:SF3">
    <property type="entry name" value="GERMINAL-CENTER ASSOCIATED NUCLEAR PROTEIN"/>
    <property type="match status" value="1"/>
</dbReference>
<evidence type="ECO:0000259" key="3">
    <source>
        <dbReference type="Pfam" id="PF03399"/>
    </source>
</evidence>
<feature type="domain" description="SAC3/GANP/THP3 conserved" evidence="3">
    <location>
        <begin position="148"/>
        <end position="453"/>
    </location>
</feature>
<dbReference type="InterPro" id="IPR005062">
    <property type="entry name" value="SAC3/GANP/THP3_conserved"/>
</dbReference>
<dbReference type="RefSeq" id="XP_018287368.1">
    <property type="nucleotide sequence ID" value="XM_018439506.1"/>
</dbReference>
<dbReference type="OrthoDB" id="264795at2759"/>
<dbReference type="GO" id="GO:0005737">
    <property type="term" value="C:cytoplasm"/>
    <property type="evidence" value="ECO:0007669"/>
    <property type="project" value="TreeGrafter"/>
</dbReference>
<dbReference type="InterPro" id="IPR045107">
    <property type="entry name" value="SAC3/GANP/THP3"/>
</dbReference>
<dbReference type="Pfam" id="PF03399">
    <property type="entry name" value="SAC3_GANP"/>
    <property type="match status" value="1"/>
</dbReference>
<dbReference type="GO" id="GO:0070390">
    <property type="term" value="C:transcription export complex 2"/>
    <property type="evidence" value="ECO:0007669"/>
    <property type="project" value="TreeGrafter"/>
</dbReference>
<gene>
    <name evidence="4" type="ORF">PHYBLDRAFT_188439</name>
</gene>
<dbReference type="VEuPathDB" id="FungiDB:PHYBLDRAFT_188439"/>
<protein>
    <recommendedName>
        <fullName evidence="3">SAC3/GANP/THP3 conserved domain-containing protein</fullName>
    </recommendedName>
</protein>
<reference evidence="5" key="1">
    <citation type="submission" date="2015-06" db="EMBL/GenBank/DDBJ databases">
        <title>Expansion of signal transduction pathways in fungi by whole-genome duplication.</title>
        <authorList>
            <consortium name="DOE Joint Genome Institute"/>
            <person name="Corrochano L.M."/>
            <person name="Kuo A."/>
            <person name="Marcet-Houben M."/>
            <person name="Polaino S."/>
            <person name="Salamov A."/>
            <person name="Villalobos J.M."/>
            <person name="Alvarez M.I."/>
            <person name="Avalos J."/>
            <person name="Benito E.P."/>
            <person name="Benoit I."/>
            <person name="Burger G."/>
            <person name="Camino L.P."/>
            <person name="Canovas D."/>
            <person name="Cerda-Olmedo E."/>
            <person name="Cheng J.-F."/>
            <person name="Dominguez A."/>
            <person name="Elias M."/>
            <person name="Eslava A.P."/>
            <person name="Glaser F."/>
            <person name="Grimwood J."/>
            <person name="Gutierrez G."/>
            <person name="Heitman J."/>
            <person name="Henrissat B."/>
            <person name="Iturriaga E.A."/>
            <person name="Lang B.F."/>
            <person name="Lavin J.L."/>
            <person name="Lee S."/>
            <person name="Li W."/>
            <person name="Lindquist E."/>
            <person name="Lopez-Garcia S."/>
            <person name="Luque E.M."/>
            <person name="Marcos A.T."/>
            <person name="Martin J."/>
            <person name="McCluskey K."/>
            <person name="Medina H.R."/>
            <person name="Miralles-Duran A."/>
            <person name="Miyazaki A."/>
            <person name="Munoz-Torres E."/>
            <person name="Oguiza J.A."/>
            <person name="Ohm R."/>
            <person name="Olmedo M."/>
            <person name="Orejas M."/>
            <person name="Ortiz-Castellanos L."/>
            <person name="Pisabarro A.G."/>
            <person name="Rodriguez-Romero J."/>
            <person name="Ruiz-Herrera J."/>
            <person name="Ruiz-Vazquez R."/>
            <person name="Sanz C."/>
            <person name="Schackwitz W."/>
            <person name="Schmutz J."/>
            <person name="Shahriari M."/>
            <person name="Shelest E."/>
            <person name="Silva-Franco F."/>
            <person name="Soanes D."/>
            <person name="Syed K."/>
            <person name="Tagua V.G."/>
            <person name="Talbot N.J."/>
            <person name="Thon M."/>
            <person name="De vries R.P."/>
            <person name="Wiebenga A."/>
            <person name="Yadav J.S."/>
            <person name="Braun E.L."/>
            <person name="Baker S."/>
            <person name="Garre V."/>
            <person name="Horwitz B."/>
            <person name="Torres-Martinez S."/>
            <person name="Idnurm A."/>
            <person name="Herrera-Estrella A."/>
            <person name="Gabaldon T."/>
            <person name="Grigoriev I.V."/>
        </authorList>
    </citation>
    <scope>NUCLEOTIDE SEQUENCE [LARGE SCALE GENOMIC DNA]</scope>
    <source>
        <strain evidence="5">NRRL 1555(-)</strain>
    </source>
</reference>
<evidence type="ECO:0000313" key="4">
    <source>
        <dbReference type="EMBL" id="OAD69328.1"/>
    </source>
</evidence>
<name>A0A167L0U6_PHYB8</name>
<evidence type="ECO:0000313" key="5">
    <source>
        <dbReference type="Proteomes" id="UP000077315"/>
    </source>
</evidence>